<keyword evidence="3" id="KW-1003">Cell membrane</keyword>
<evidence type="ECO:0000256" key="5">
    <source>
        <dbReference type="ARBA" id="ARBA00022927"/>
    </source>
</evidence>
<keyword evidence="2 9" id="KW-0813">Transport</keyword>
<dbReference type="PANTHER" id="PTHR33910">
    <property type="entry name" value="PROTEIN TRANSLOCASE SUBUNIT SECE"/>
    <property type="match status" value="1"/>
</dbReference>
<evidence type="ECO:0000256" key="10">
    <source>
        <dbReference type="SAM" id="Phobius"/>
    </source>
</evidence>
<keyword evidence="4 9" id="KW-0812">Transmembrane</keyword>
<dbReference type="GO" id="GO:0043952">
    <property type="term" value="P:protein transport by the Sec complex"/>
    <property type="evidence" value="ECO:0007669"/>
    <property type="project" value="UniProtKB-UniRule"/>
</dbReference>
<comment type="subcellular location">
    <subcellularLocation>
        <location evidence="1">Membrane</location>
    </subcellularLocation>
</comment>
<name>Q1LSY3_BAUCH</name>
<evidence type="ECO:0000256" key="9">
    <source>
        <dbReference type="HAMAP-Rule" id="MF_00422"/>
    </source>
</evidence>
<feature type="transmembrane region" description="Helical" evidence="10">
    <location>
        <begin position="45"/>
        <end position="62"/>
    </location>
</feature>
<dbReference type="InterPro" id="IPR001901">
    <property type="entry name" value="Translocase_SecE/Sec61-g"/>
</dbReference>
<comment type="similarity">
    <text evidence="9">Belongs to the SecE/SEC61-gamma family.</text>
</comment>
<keyword evidence="6 9" id="KW-1133">Transmembrane helix</keyword>
<evidence type="ECO:0000256" key="7">
    <source>
        <dbReference type="ARBA" id="ARBA00023010"/>
    </source>
</evidence>
<dbReference type="STRING" id="374463.BCI_0496"/>
<dbReference type="OrthoDB" id="9806365at2"/>
<accession>Q1LSY3</accession>
<dbReference type="InterPro" id="IPR005807">
    <property type="entry name" value="SecE_bac"/>
</dbReference>
<comment type="subunit">
    <text evidence="9">Component of the Sec protein translocase complex. Heterotrimer consisting of SecY, SecE and SecG subunits. The heterotrimers can form oligomers, although 1 heterotrimer is thought to be able to translocate proteins. Interacts with the ribosome. Interacts with SecDF, and other proteins may be involved. Interacts with SecA.</text>
</comment>
<dbReference type="Proteomes" id="UP000002427">
    <property type="component" value="Chromosome"/>
</dbReference>
<dbReference type="PANTHER" id="PTHR33910:SF1">
    <property type="entry name" value="PROTEIN TRANSLOCASE SUBUNIT SECE"/>
    <property type="match status" value="1"/>
</dbReference>
<evidence type="ECO:0000256" key="2">
    <source>
        <dbReference type="ARBA" id="ARBA00022448"/>
    </source>
</evidence>
<reference evidence="11 12" key="1">
    <citation type="journal article" date="2006" name="PLoS Biol.">
        <title>Metabolic complementarity and genomics of the dual bacterial symbiosis of sharpshooters.</title>
        <authorList>
            <person name="Wu D."/>
            <person name="Daugherty S.C."/>
            <person name="Van Aken S.E."/>
            <person name="Pai G.H."/>
            <person name="Watkins K.L."/>
            <person name="Khouri H."/>
            <person name="Tallon L.J."/>
            <person name="Zaborsky J.M."/>
            <person name="Dunbar H.E."/>
            <person name="Tran P.L."/>
            <person name="Moran N.A."/>
            <person name="Eisen J.A."/>
        </authorList>
    </citation>
    <scope>NUCLEOTIDE SEQUENCE [LARGE SCALE GENOMIC DNA]</scope>
    <source>
        <strain evidence="11">Hc</strain>
    </source>
</reference>
<dbReference type="NCBIfam" id="TIGR00964">
    <property type="entry name" value="secE_bact"/>
    <property type="match status" value="1"/>
</dbReference>
<keyword evidence="8 9" id="KW-0472">Membrane</keyword>
<dbReference type="GO" id="GO:0065002">
    <property type="term" value="P:intracellular protein transmembrane transport"/>
    <property type="evidence" value="ECO:0007669"/>
    <property type="project" value="UniProtKB-UniRule"/>
</dbReference>
<evidence type="ECO:0000313" key="12">
    <source>
        <dbReference type="Proteomes" id="UP000002427"/>
    </source>
</evidence>
<evidence type="ECO:0000256" key="3">
    <source>
        <dbReference type="ARBA" id="ARBA00022475"/>
    </source>
</evidence>
<keyword evidence="5 9" id="KW-0653">Protein transport</keyword>
<feature type="transmembrane region" description="Helical" evidence="10">
    <location>
        <begin position="90"/>
        <end position="122"/>
    </location>
</feature>
<dbReference type="GO" id="GO:0005886">
    <property type="term" value="C:plasma membrane"/>
    <property type="evidence" value="ECO:0007669"/>
    <property type="project" value="UniProtKB-UniRule"/>
</dbReference>
<dbReference type="GO" id="GO:0006605">
    <property type="term" value="P:protein targeting"/>
    <property type="evidence" value="ECO:0007669"/>
    <property type="project" value="UniProtKB-UniRule"/>
</dbReference>
<evidence type="ECO:0000313" key="11">
    <source>
        <dbReference type="EMBL" id="ABF14363.1"/>
    </source>
</evidence>
<protein>
    <recommendedName>
        <fullName evidence="9">Protein translocase subunit SecE</fullName>
    </recommendedName>
</protein>
<dbReference type="HOGENOM" id="CLU_113663_0_1_6"/>
<dbReference type="HAMAP" id="MF_00422">
    <property type="entry name" value="SecE"/>
    <property type="match status" value="1"/>
</dbReference>
<dbReference type="EMBL" id="CP000238">
    <property type="protein sequence ID" value="ABF14363.1"/>
    <property type="molecule type" value="Genomic_DNA"/>
</dbReference>
<evidence type="ECO:0000256" key="6">
    <source>
        <dbReference type="ARBA" id="ARBA00022989"/>
    </source>
</evidence>
<evidence type="ECO:0000256" key="4">
    <source>
        <dbReference type="ARBA" id="ARBA00022692"/>
    </source>
</evidence>
<dbReference type="AlphaFoldDB" id="Q1LSY3"/>
<dbReference type="GO" id="GO:0008320">
    <property type="term" value="F:protein transmembrane transporter activity"/>
    <property type="evidence" value="ECO:0007669"/>
    <property type="project" value="UniProtKB-UniRule"/>
</dbReference>
<organism evidence="11 12">
    <name type="scientific">Baumannia cicadellinicola subsp. Homalodisca coagulata</name>
    <dbReference type="NCBI Taxonomy" id="374463"/>
    <lineage>
        <taxon>Bacteria</taxon>
        <taxon>Pseudomonadati</taxon>
        <taxon>Pseudomonadota</taxon>
        <taxon>Gammaproteobacteria</taxon>
        <taxon>Candidatus Palibaumannia</taxon>
    </lineage>
</organism>
<proteinExistence type="inferred from homology"/>
<dbReference type="RefSeq" id="WP_011520664.1">
    <property type="nucleotide sequence ID" value="NC_007984.1"/>
</dbReference>
<dbReference type="PROSITE" id="PS01067">
    <property type="entry name" value="SECE_SEC61G"/>
    <property type="match status" value="1"/>
</dbReference>
<dbReference type="PRINTS" id="PR01650">
    <property type="entry name" value="SECETRNLCASE"/>
</dbReference>
<feature type="transmembrane region" description="Helical" evidence="10">
    <location>
        <begin position="20"/>
        <end position="39"/>
    </location>
</feature>
<dbReference type="Pfam" id="PF00584">
    <property type="entry name" value="SecE"/>
    <property type="match status" value="1"/>
</dbReference>
<dbReference type="Gene3D" id="1.20.5.1030">
    <property type="entry name" value="Preprotein translocase secy subunit"/>
    <property type="match status" value="1"/>
</dbReference>
<comment type="function">
    <text evidence="9">Essential subunit of the Sec protein translocation channel SecYEG. Clamps together the 2 halves of SecY. May contact the channel plug during translocation.</text>
</comment>
<gene>
    <name evidence="9 11" type="primary">secE</name>
    <name evidence="11" type="ordered locus">BCI_0496</name>
</gene>
<keyword evidence="7 9" id="KW-0811">Translocation</keyword>
<sequence length="127" mass="14839">MSINTESKEKKNSLERLKWFLIIAIIIIYSISIYCYQYINLTLQLSALFITVLTVLILTLITKQGKVFLRFISEAYIEMRKIIWPTSQETFYTTLIIAVTTILMSLVIWGLDIFLVNIISFITSLRF</sequence>
<keyword evidence="12" id="KW-1185">Reference proteome</keyword>
<dbReference type="InterPro" id="IPR038379">
    <property type="entry name" value="SecE_sf"/>
</dbReference>
<dbReference type="KEGG" id="bci:BCI_0496"/>
<evidence type="ECO:0000256" key="8">
    <source>
        <dbReference type="ARBA" id="ARBA00023136"/>
    </source>
</evidence>
<evidence type="ECO:0000256" key="1">
    <source>
        <dbReference type="ARBA" id="ARBA00004370"/>
    </source>
</evidence>
<dbReference type="GO" id="GO:0009306">
    <property type="term" value="P:protein secretion"/>
    <property type="evidence" value="ECO:0007669"/>
    <property type="project" value="UniProtKB-UniRule"/>
</dbReference>